<feature type="compositionally biased region" description="Polar residues" evidence="1">
    <location>
        <begin position="88"/>
        <end position="104"/>
    </location>
</feature>
<keyword evidence="3" id="KW-1185">Reference proteome</keyword>
<organism evidence="2 3">
    <name type="scientific">Pinctada imbricata</name>
    <name type="common">Atlantic pearl-oyster</name>
    <name type="synonym">Pinctada martensii</name>
    <dbReference type="NCBI Taxonomy" id="66713"/>
    <lineage>
        <taxon>Eukaryota</taxon>
        <taxon>Metazoa</taxon>
        <taxon>Spiralia</taxon>
        <taxon>Lophotrochozoa</taxon>
        <taxon>Mollusca</taxon>
        <taxon>Bivalvia</taxon>
        <taxon>Autobranchia</taxon>
        <taxon>Pteriomorphia</taxon>
        <taxon>Pterioida</taxon>
        <taxon>Pterioidea</taxon>
        <taxon>Pteriidae</taxon>
        <taxon>Pinctada</taxon>
    </lineage>
</organism>
<feature type="non-terminal residue" evidence="2">
    <location>
        <position position="1"/>
    </location>
</feature>
<evidence type="ECO:0000256" key="1">
    <source>
        <dbReference type="SAM" id="MobiDB-lite"/>
    </source>
</evidence>
<gene>
    <name evidence="2" type="ORF">FSP39_009788</name>
</gene>
<sequence>KLTSRRNKLETDIDDGCYDEKSGRIIMKALVKEATSPEKTDDKDATRRVYIPLDRESDKLTEVKRDLDCAYRERLSSKAKRLKAAVHRNTTSKTNATLTRSVPK</sequence>
<evidence type="ECO:0000313" key="2">
    <source>
        <dbReference type="EMBL" id="KAK3105967.1"/>
    </source>
</evidence>
<evidence type="ECO:0000313" key="3">
    <source>
        <dbReference type="Proteomes" id="UP001186944"/>
    </source>
</evidence>
<feature type="region of interest" description="Disordered" evidence="1">
    <location>
        <begin position="81"/>
        <end position="104"/>
    </location>
</feature>
<name>A0AA89C4T4_PINIB</name>
<proteinExistence type="predicted"/>
<dbReference type="EMBL" id="VSWD01000003">
    <property type="protein sequence ID" value="KAK3105967.1"/>
    <property type="molecule type" value="Genomic_DNA"/>
</dbReference>
<accession>A0AA89C4T4</accession>
<dbReference type="AlphaFoldDB" id="A0AA89C4T4"/>
<comment type="caution">
    <text evidence="2">The sequence shown here is derived from an EMBL/GenBank/DDBJ whole genome shotgun (WGS) entry which is preliminary data.</text>
</comment>
<protein>
    <submittedName>
        <fullName evidence="2">Uncharacterized protein</fullName>
    </submittedName>
</protein>
<reference evidence="2" key="1">
    <citation type="submission" date="2019-08" db="EMBL/GenBank/DDBJ databases">
        <title>The improved chromosome-level genome for the pearl oyster Pinctada fucata martensii using PacBio sequencing and Hi-C.</title>
        <authorList>
            <person name="Zheng Z."/>
        </authorList>
    </citation>
    <scope>NUCLEOTIDE SEQUENCE</scope>
    <source>
        <strain evidence="2">ZZ-2019</strain>
        <tissue evidence="2">Adductor muscle</tissue>
    </source>
</reference>
<dbReference type="Proteomes" id="UP001186944">
    <property type="component" value="Unassembled WGS sequence"/>
</dbReference>